<dbReference type="AlphaFoldDB" id="A0A4V2EM33"/>
<dbReference type="EMBL" id="SFCC01000005">
    <property type="protein sequence ID" value="RZQ63665.1"/>
    <property type="molecule type" value="Genomic_DNA"/>
</dbReference>
<organism evidence="2 3">
    <name type="scientific">Amycolatopsis suaedae</name>
    <dbReference type="NCBI Taxonomy" id="2510978"/>
    <lineage>
        <taxon>Bacteria</taxon>
        <taxon>Bacillati</taxon>
        <taxon>Actinomycetota</taxon>
        <taxon>Actinomycetes</taxon>
        <taxon>Pseudonocardiales</taxon>
        <taxon>Pseudonocardiaceae</taxon>
        <taxon>Amycolatopsis</taxon>
    </lineage>
</organism>
<feature type="transmembrane region" description="Helical" evidence="1">
    <location>
        <begin position="6"/>
        <end position="25"/>
    </location>
</feature>
<keyword evidence="1" id="KW-1133">Transmembrane helix</keyword>
<keyword evidence="1" id="KW-0472">Membrane</keyword>
<dbReference type="NCBIfam" id="NF037944">
    <property type="entry name" value="holin_2"/>
    <property type="match status" value="1"/>
</dbReference>
<dbReference type="RefSeq" id="WP_130475191.1">
    <property type="nucleotide sequence ID" value="NZ_SFCC01000005.1"/>
</dbReference>
<proteinExistence type="predicted"/>
<comment type="caution">
    <text evidence="2">The sequence shown here is derived from an EMBL/GenBank/DDBJ whole genome shotgun (WGS) entry which is preliminary data.</text>
</comment>
<protein>
    <submittedName>
        <fullName evidence="2">Uncharacterized protein</fullName>
    </submittedName>
</protein>
<accession>A0A4V2EM33</accession>
<name>A0A4V2EM33_9PSEU</name>
<evidence type="ECO:0000313" key="2">
    <source>
        <dbReference type="EMBL" id="RZQ63665.1"/>
    </source>
</evidence>
<dbReference type="Proteomes" id="UP000292003">
    <property type="component" value="Unassembled WGS sequence"/>
</dbReference>
<keyword evidence="1" id="KW-0812">Transmembrane</keyword>
<evidence type="ECO:0000256" key="1">
    <source>
        <dbReference type="SAM" id="Phobius"/>
    </source>
</evidence>
<gene>
    <name evidence="2" type="ORF">EWH70_10805</name>
</gene>
<sequence length="72" mass="7743">MSYLPSIALAVAGLVLLVVLLIRLVRGLRALRRTSSMVATDASDRAGLLRARYAAVRVAVTQRWPSRGAPAK</sequence>
<reference evidence="2 3" key="1">
    <citation type="submission" date="2019-02" db="EMBL/GenBank/DDBJ databases">
        <title>Draft genome sequence of Amycolatopsis sp. 8-3EHSu isolated from roots of Suaeda maritima.</title>
        <authorList>
            <person name="Duangmal K."/>
            <person name="Chantavorakit T."/>
        </authorList>
    </citation>
    <scope>NUCLEOTIDE SEQUENCE [LARGE SCALE GENOMIC DNA]</scope>
    <source>
        <strain evidence="2 3">8-3EHSu</strain>
    </source>
</reference>
<keyword evidence="3" id="KW-1185">Reference proteome</keyword>
<evidence type="ECO:0000313" key="3">
    <source>
        <dbReference type="Proteomes" id="UP000292003"/>
    </source>
</evidence>